<reference evidence="1 2" key="1">
    <citation type="journal article" date="2019" name="bioRxiv">
        <title>Genomics, evolutionary history and diagnostics of the Alternaria alternata species group including apple and Asian pear pathotypes.</title>
        <authorList>
            <person name="Armitage A.D."/>
            <person name="Cockerton H.M."/>
            <person name="Sreenivasaprasad S."/>
            <person name="Woodhall J.W."/>
            <person name="Lane C.R."/>
            <person name="Harrison R.J."/>
            <person name="Clarkson J.P."/>
        </authorList>
    </citation>
    <scope>NUCLEOTIDE SEQUENCE [LARGE SCALE GENOMIC DNA]</scope>
    <source>
        <strain evidence="1 2">FERA 650</strain>
    </source>
</reference>
<organism evidence="1 2">
    <name type="scientific">Alternaria gaisen</name>
    <dbReference type="NCBI Taxonomy" id="167740"/>
    <lineage>
        <taxon>Eukaryota</taxon>
        <taxon>Fungi</taxon>
        <taxon>Dikarya</taxon>
        <taxon>Ascomycota</taxon>
        <taxon>Pezizomycotina</taxon>
        <taxon>Dothideomycetes</taxon>
        <taxon>Pleosporomycetidae</taxon>
        <taxon>Pleosporales</taxon>
        <taxon>Pleosporineae</taxon>
        <taxon>Pleosporaceae</taxon>
        <taxon>Alternaria</taxon>
        <taxon>Alternaria sect. Alternaria</taxon>
    </lineage>
</organism>
<protein>
    <submittedName>
        <fullName evidence="1">Uncharacterized protein</fullName>
    </submittedName>
</protein>
<sequence>MPSTTVFLAASAAVSYAFAQTVPESAQIVDQKSFNVLPNVPPPSGANASTLFVWPGVTEESLSAKPFHIYDEEFYDVIGDSPSLTTIATSESDPIFHEAVTWYPPTEEVFFVQNAGAPAAGTGLNKSSIIQKIKLSDAEKVRNGTLEAVPVTVVNTSNPQVINPNGGTNWKGNIIFAGEGQGDNVPSALYVMNPLPPYNTTTLVNNYFGRQFSSLNDLVVNPTNGDLYFTDTLYGYLQDFRPYPGMREQVYRYNFDTGALTVVADGFGHPNGITISPDGKKAYVSDTGVVGGFYGLNLTAPASIYSYDVCEDGTFDNRKTFAYVPAFIPDGVHTDSKGRVYAGAGDGVWVYNPSGKLIGKIYTGVTAANFKFAGEGRMVITGQTKLFYATVAASGAPIQ</sequence>
<evidence type="ECO:0000313" key="1">
    <source>
        <dbReference type="EMBL" id="KAB2111112.1"/>
    </source>
</evidence>
<evidence type="ECO:0000313" key="2">
    <source>
        <dbReference type="Proteomes" id="UP000293547"/>
    </source>
</evidence>
<dbReference type="Proteomes" id="UP000293547">
    <property type="component" value="Unassembled WGS sequence"/>
</dbReference>
<keyword evidence="2" id="KW-1185">Reference proteome</keyword>
<gene>
    <name evidence="1" type="ORF">AG0111_0g1190</name>
</gene>
<accession>A0ACB6G351</accession>
<dbReference type="EMBL" id="PDWZ02000001">
    <property type="protein sequence ID" value="KAB2111112.1"/>
    <property type="molecule type" value="Genomic_DNA"/>
</dbReference>
<name>A0ACB6G351_9PLEO</name>
<proteinExistence type="predicted"/>
<comment type="caution">
    <text evidence="1">The sequence shown here is derived from an EMBL/GenBank/DDBJ whole genome shotgun (WGS) entry which is preliminary data.</text>
</comment>